<feature type="region of interest" description="Disordered" evidence="1">
    <location>
        <begin position="38"/>
        <end position="62"/>
    </location>
</feature>
<reference evidence="2" key="1">
    <citation type="submission" date="2009-06" db="EMBL/GenBank/DDBJ databases">
        <title>Complete sequence plasmid 1 of Ralstonia pickettii 12D.</title>
        <authorList>
            <consortium name="US DOE Joint Genome Institute"/>
            <person name="Lucas S."/>
            <person name="Copeland A."/>
            <person name="Lapidus A."/>
            <person name="Glavina del Rio T."/>
            <person name="Dalin E."/>
            <person name="Tice H."/>
            <person name="Bruce D."/>
            <person name="Goodwin L."/>
            <person name="Pitluck S."/>
            <person name="Sims D."/>
            <person name="Meincke L."/>
            <person name="Brettin T."/>
            <person name="Detter J.C."/>
            <person name="Han C."/>
            <person name="Larimer F."/>
            <person name="Land M."/>
            <person name="Hauser L."/>
            <person name="Kyrpides N."/>
            <person name="Ovchinnikova G."/>
            <person name="Marsh T."/>
            <person name="Richardson P."/>
        </authorList>
    </citation>
    <scope>NUCLEOTIDE SEQUENCE [LARGE SCALE GENOMIC DNA]</scope>
    <source>
        <plasmid evidence="2">12D</plasmid>
        <plasmid evidence="2">pRp12D01</plasmid>
    </source>
</reference>
<evidence type="ECO:0000256" key="1">
    <source>
        <dbReference type="SAM" id="MobiDB-lite"/>
    </source>
</evidence>
<dbReference type="EMBL" id="CP001646">
    <property type="protein sequence ID" value="ACS65953.1"/>
    <property type="molecule type" value="Genomic_DNA"/>
</dbReference>
<keyword evidence="2" id="KW-0614">Plasmid</keyword>
<name>C6BQA6_RALP1</name>
<organism evidence="2">
    <name type="scientific">Ralstonia pickettii (strain 12D)</name>
    <dbReference type="NCBI Taxonomy" id="428406"/>
    <lineage>
        <taxon>Bacteria</taxon>
        <taxon>Pseudomonadati</taxon>
        <taxon>Pseudomonadota</taxon>
        <taxon>Betaproteobacteria</taxon>
        <taxon>Burkholderiales</taxon>
        <taxon>Burkholderiaceae</taxon>
        <taxon>Ralstonia</taxon>
    </lineage>
</organism>
<gene>
    <name evidence="2" type="ordered locus">Rpic12D_4716</name>
</gene>
<dbReference type="PANTHER" id="PTHR39431">
    <property type="entry name" value="FRPA/C-RELATED PROTEIN"/>
    <property type="match status" value="1"/>
</dbReference>
<sequence length="337" mass="34946">MANETISIVYEPLGVFHGVTYYHETLLYTNSDGDQFMATAAPSSQPAPGTGDLDNISNASGAAMTNGQSPYGTLITNTGALSSFDPADVSRLLGSTANPNPSQVVASGADLSTKWNQIVSAENELATENLPYSPLTQNSNSIANTALTAAGIDTPLNDGVLGKYWTPASSNILRGAFIPSPRNPFPFVGSRCDAAYAAAVAAAFNRSLVDPLVIDLSGNGVQLIPLAQSNAHFDLYNTGFAVHTGWVGSQTGILVDNPGASGTIDNITALFGNASTDGFSALAALDTNHDGIIDASDAGFSNLEIWTDTNGIRLSTRLAMATLKSTSTTRTQQTTTS</sequence>
<dbReference type="AlphaFoldDB" id="C6BQA6"/>
<evidence type="ECO:0000313" key="2">
    <source>
        <dbReference type="EMBL" id="ACS65953.1"/>
    </source>
</evidence>
<accession>C6BQA6</accession>
<protein>
    <submittedName>
        <fullName evidence="2">Uncharacterized protein</fullName>
    </submittedName>
</protein>
<dbReference type="KEGG" id="rpf:Rpic12D_4716"/>
<proteinExistence type="predicted"/>
<geneLocation type="plasmid" evidence="2">
    <name>pRp12D01</name>
</geneLocation>
<dbReference type="HOGENOM" id="CLU_823548_0_0_4"/>
<dbReference type="PANTHER" id="PTHR39431:SF1">
    <property type="entry name" value="FRPA_C-RELATED PROTEIN"/>
    <property type="match status" value="1"/>
</dbReference>